<dbReference type="SUPFAM" id="SSF52172">
    <property type="entry name" value="CheY-like"/>
    <property type="match status" value="1"/>
</dbReference>
<feature type="domain" description="Response regulatory" evidence="2">
    <location>
        <begin position="6"/>
        <end position="129"/>
    </location>
</feature>
<dbReference type="InterPro" id="IPR052893">
    <property type="entry name" value="TCS_response_regulator"/>
</dbReference>
<evidence type="ECO:0000259" key="2">
    <source>
        <dbReference type="PROSITE" id="PS50110"/>
    </source>
</evidence>
<reference evidence="3" key="2">
    <citation type="submission" date="2023-04" db="EMBL/GenBank/DDBJ databases">
        <title>Paracnuella aquatica gen. nov., sp. nov., a member of the family Chitinophagaceae isolated from a hot spring.</title>
        <authorList>
            <person name="Wang C."/>
        </authorList>
    </citation>
    <scope>NUCLEOTIDE SEQUENCE</scope>
    <source>
        <strain evidence="3">LB-8</strain>
    </source>
</reference>
<gene>
    <name evidence="3" type="ORF">OCK74_18095</name>
</gene>
<evidence type="ECO:0000313" key="4">
    <source>
        <dbReference type="Proteomes" id="UP001155483"/>
    </source>
</evidence>
<dbReference type="RefSeq" id="WP_279298475.1">
    <property type="nucleotide sequence ID" value="NZ_JAOTIF010000017.1"/>
</dbReference>
<dbReference type="Proteomes" id="UP001155483">
    <property type="component" value="Unassembled WGS sequence"/>
</dbReference>
<dbReference type="Pfam" id="PF00072">
    <property type="entry name" value="Response_reg"/>
    <property type="match status" value="1"/>
</dbReference>
<dbReference type="GO" id="GO:0000160">
    <property type="term" value="P:phosphorelay signal transduction system"/>
    <property type="evidence" value="ECO:0007669"/>
    <property type="project" value="InterPro"/>
</dbReference>
<dbReference type="PANTHER" id="PTHR44520:SF2">
    <property type="entry name" value="RESPONSE REGULATOR RCP1"/>
    <property type="match status" value="1"/>
</dbReference>
<accession>A0A9X2XXC4</accession>
<dbReference type="SMART" id="SM00448">
    <property type="entry name" value="REC"/>
    <property type="match status" value="1"/>
</dbReference>
<comment type="caution">
    <text evidence="3">The sequence shown here is derived from an EMBL/GenBank/DDBJ whole genome shotgun (WGS) entry which is preliminary data.</text>
</comment>
<reference evidence="3" key="1">
    <citation type="submission" date="2022-09" db="EMBL/GenBank/DDBJ databases">
        <authorList>
            <person name="Yuan C."/>
            <person name="Ke Z."/>
        </authorList>
    </citation>
    <scope>NUCLEOTIDE SEQUENCE</scope>
    <source>
        <strain evidence="3">LB-8</strain>
    </source>
</reference>
<dbReference type="AlphaFoldDB" id="A0A9X2XXC4"/>
<proteinExistence type="predicted"/>
<feature type="modified residue" description="4-aspartylphosphate" evidence="1">
    <location>
        <position position="59"/>
    </location>
</feature>
<dbReference type="PANTHER" id="PTHR44520">
    <property type="entry name" value="RESPONSE REGULATOR RCP1-RELATED"/>
    <property type="match status" value="1"/>
</dbReference>
<evidence type="ECO:0000256" key="1">
    <source>
        <dbReference type="PROSITE-ProRule" id="PRU00169"/>
    </source>
</evidence>
<protein>
    <submittedName>
        <fullName evidence="3">Response regulator</fullName>
    </submittedName>
</protein>
<dbReference type="InterPro" id="IPR001789">
    <property type="entry name" value="Sig_transdc_resp-reg_receiver"/>
</dbReference>
<sequence>MLNSGPIILIEDDTDDQELIGKAIREVGMSNEIIYLDNGADALQFLVTTTVQPFIILCDMNMPKMNGIELKMRIDENKELRKKSIPFVFFSTTANKMTVNLAYTKMTVQGFFEKSDQYKELVRTLKIIFDYWRESIHPNS</sequence>
<dbReference type="InterPro" id="IPR011006">
    <property type="entry name" value="CheY-like_superfamily"/>
</dbReference>
<keyword evidence="4" id="KW-1185">Reference proteome</keyword>
<organism evidence="3 4">
    <name type="scientific">Paraflavisolibacter caeni</name>
    <dbReference type="NCBI Taxonomy" id="2982496"/>
    <lineage>
        <taxon>Bacteria</taxon>
        <taxon>Pseudomonadati</taxon>
        <taxon>Bacteroidota</taxon>
        <taxon>Chitinophagia</taxon>
        <taxon>Chitinophagales</taxon>
        <taxon>Chitinophagaceae</taxon>
        <taxon>Paraflavisolibacter</taxon>
    </lineage>
</organism>
<dbReference type="Gene3D" id="3.40.50.2300">
    <property type="match status" value="1"/>
</dbReference>
<dbReference type="PROSITE" id="PS50110">
    <property type="entry name" value="RESPONSE_REGULATORY"/>
    <property type="match status" value="1"/>
</dbReference>
<evidence type="ECO:0000313" key="3">
    <source>
        <dbReference type="EMBL" id="MCU7551036.1"/>
    </source>
</evidence>
<dbReference type="EMBL" id="JAOTIF010000017">
    <property type="protein sequence ID" value="MCU7551036.1"/>
    <property type="molecule type" value="Genomic_DNA"/>
</dbReference>
<keyword evidence="1" id="KW-0597">Phosphoprotein</keyword>
<name>A0A9X2XXC4_9BACT</name>